<evidence type="ECO:0000313" key="1">
    <source>
        <dbReference type="EMBL" id="CAF0921491.1"/>
    </source>
</evidence>
<reference evidence="2" key="1">
    <citation type="submission" date="2021-02" db="EMBL/GenBank/DDBJ databases">
        <authorList>
            <person name="Nowell W R."/>
        </authorList>
    </citation>
    <scope>NUCLEOTIDE SEQUENCE</scope>
</reference>
<dbReference type="Proteomes" id="UP000663832">
    <property type="component" value="Unassembled WGS sequence"/>
</dbReference>
<protein>
    <submittedName>
        <fullName evidence="2">Uncharacterized protein</fullName>
    </submittedName>
</protein>
<dbReference type="EMBL" id="CAJNOM010000189">
    <property type="protein sequence ID" value="CAF1201939.1"/>
    <property type="molecule type" value="Genomic_DNA"/>
</dbReference>
<name>A0A814WJ60_9BILA</name>
<comment type="caution">
    <text evidence="2">The sequence shown here is derived from an EMBL/GenBank/DDBJ whole genome shotgun (WGS) entry which is preliminary data.</text>
</comment>
<dbReference type="EMBL" id="CAJNOI010000042">
    <property type="protein sequence ID" value="CAF0921491.1"/>
    <property type="molecule type" value="Genomic_DNA"/>
</dbReference>
<keyword evidence="3" id="KW-1185">Reference proteome</keyword>
<dbReference type="OrthoDB" id="10473205at2759"/>
<evidence type="ECO:0000313" key="3">
    <source>
        <dbReference type="Proteomes" id="UP000663832"/>
    </source>
</evidence>
<sequence length="146" mass="17361">MKPAVPVLDCSTWIKMKNYPFLSWILSLHKDKIKNRDQLIIVAHYCFIRHGFIIDNGNEISGKESKIPIPVEAYFVNNRLMNVDDLLEKIQKRTKEIIKYRKSQKKITKQCVMPWMLLLAIQSCIKHTQKTYQQLVPYHIRFLFVL</sequence>
<proteinExistence type="predicted"/>
<dbReference type="AlphaFoldDB" id="A0A814WJ60"/>
<organism evidence="2 3">
    <name type="scientific">Adineta steineri</name>
    <dbReference type="NCBI Taxonomy" id="433720"/>
    <lineage>
        <taxon>Eukaryota</taxon>
        <taxon>Metazoa</taxon>
        <taxon>Spiralia</taxon>
        <taxon>Gnathifera</taxon>
        <taxon>Rotifera</taxon>
        <taxon>Eurotatoria</taxon>
        <taxon>Bdelloidea</taxon>
        <taxon>Adinetida</taxon>
        <taxon>Adinetidae</taxon>
        <taxon>Adineta</taxon>
    </lineage>
</organism>
<dbReference type="Proteomes" id="UP000663877">
    <property type="component" value="Unassembled WGS sequence"/>
</dbReference>
<evidence type="ECO:0000313" key="2">
    <source>
        <dbReference type="EMBL" id="CAF1201939.1"/>
    </source>
</evidence>
<gene>
    <name evidence="1" type="ORF">BJG266_LOCUS11557</name>
    <name evidence="2" type="ORF">QVE165_LOCUS25863</name>
</gene>
<accession>A0A814WJ60</accession>